<proteinExistence type="inferred from homology"/>
<reference evidence="4 5" key="1">
    <citation type="journal article" date="2010" name="Stand. Genomic Sci.">
        <title>Complete genome sequence of Segniliparus rotundus type strain (CDC 1076).</title>
        <authorList>
            <person name="Sikorski J."/>
            <person name="Lapidus A."/>
            <person name="Copeland A."/>
            <person name="Misra M."/>
            <person name="Glavina Del Rio T."/>
            <person name="Nolan M."/>
            <person name="Lucas S."/>
            <person name="Chen F."/>
            <person name="Tice H."/>
            <person name="Cheng J.F."/>
            <person name="Jando M."/>
            <person name="Schneider S."/>
            <person name="Bruce D."/>
            <person name="Goodwin L."/>
            <person name="Pitluck S."/>
            <person name="Liolios K."/>
            <person name="Mikhailova N."/>
            <person name="Pati A."/>
            <person name="Ivanova N."/>
            <person name="Mavromatis K."/>
            <person name="Chen A."/>
            <person name="Palaniappan K."/>
            <person name="Chertkov O."/>
            <person name="Land M."/>
            <person name="Hauser L."/>
            <person name="Chang Y.J."/>
            <person name="Jeffries C.D."/>
            <person name="Brettin T."/>
            <person name="Detter J.C."/>
            <person name="Han C."/>
            <person name="Rohde M."/>
            <person name="Goker M."/>
            <person name="Bristow J."/>
            <person name="Eisen J.A."/>
            <person name="Markowitz V."/>
            <person name="Hugenholtz P."/>
            <person name="Kyrpides N.C."/>
            <person name="Klenk H.P."/>
        </authorList>
    </citation>
    <scope>NUCLEOTIDE SEQUENCE [LARGE SCALE GENOMIC DNA]</scope>
    <source>
        <strain evidence="5">ATCC BAA-972 / CDC 1076 / CIP 108378 / DSM 44985 / JCM 13578</strain>
    </source>
</reference>
<dbReference type="EMBL" id="CP001958">
    <property type="protein sequence ID" value="ADG96703.1"/>
    <property type="molecule type" value="Genomic_DNA"/>
</dbReference>
<dbReference type="STRING" id="640132.Srot_0214"/>
<dbReference type="PRINTS" id="PR00080">
    <property type="entry name" value="SDRFAMILY"/>
</dbReference>
<dbReference type="InterPro" id="IPR002347">
    <property type="entry name" value="SDR_fam"/>
</dbReference>
<evidence type="ECO:0000256" key="3">
    <source>
        <dbReference type="RuleBase" id="RU000363"/>
    </source>
</evidence>
<dbReference type="AlphaFoldDB" id="D6ZAG1"/>
<evidence type="ECO:0000313" key="5">
    <source>
        <dbReference type="Proteomes" id="UP000002247"/>
    </source>
</evidence>
<dbReference type="Gene3D" id="3.40.50.720">
    <property type="entry name" value="NAD(P)-binding Rossmann-like Domain"/>
    <property type="match status" value="1"/>
</dbReference>
<gene>
    <name evidence="4" type="ordered locus">Srot_0214</name>
</gene>
<dbReference type="KEGG" id="srt:Srot_0214"/>
<dbReference type="HOGENOM" id="CLU_010194_2_1_11"/>
<dbReference type="OrthoDB" id="9810734at2"/>
<dbReference type="NCBIfam" id="NF004521">
    <property type="entry name" value="PRK05866.1"/>
    <property type="match status" value="1"/>
</dbReference>
<dbReference type="GO" id="GO:0016491">
    <property type="term" value="F:oxidoreductase activity"/>
    <property type="evidence" value="ECO:0007669"/>
    <property type="project" value="UniProtKB-KW"/>
</dbReference>
<dbReference type="CDD" id="cd05233">
    <property type="entry name" value="SDR_c"/>
    <property type="match status" value="1"/>
</dbReference>
<accession>D6ZAG1</accession>
<comment type="similarity">
    <text evidence="1 3">Belongs to the short-chain dehydrogenases/reductases (SDR) family.</text>
</comment>
<dbReference type="PANTHER" id="PTHR44196:SF1">
    <property type="entry name" value="DEHYDROGENASE_REDUCTASE SDR FAMILY MEMBER 7B"/>
    <property type="match status" value="1"/>
</dbReference>
<sequence length="300" mass="32502">MSNNVVTGRRAAKFLSLARDGFTHWGNQHATTARIRKAAKDPSYGTAVRNKRVLVTGSSSGIGEQAARQLGSLGAEVILVARRAEELESVAKQIRTAGGRAEAIPCDLRELDAVDALCAEVVSKYGGVDVLVNNAGHSIRRSLPEQLARWHDIERVMQINYFSAMRLVRGFLPGMLERRDGHIINVASGGVLSEGVPKFAGYIAAKSALSTMSRNINMELRPNGVSATTLYYPLVRTPMIAPTEEYAEVPGLSAAQAAEWVVLAARVRPSRIAPRMFRLSPVFTAVLPELSEKVIGTQAR</sequence>
<protein>
    <submittedName>
        <fullName evidence="4">Short-chain dehydrogenase/reductase SDR</fullName>
    </submittedName>
</protein>
<name>D6ZAG1_SEGRD</name>
<dbReference type="RefSeq" id="WP_013137159.1">
    <property type="nucleotide sequence ID" value="NC_014168.1"/>
</dbReference>
<keyword evidence="5" id="KW-1185">Reference proteome</keyword>
<evidence type="ECO:0000313" key="4">
    <source>
        <dbReference type="EMBL" id="ADG96703.1"/>
    </source>
</evidence>
<dbReference type="GO" id="GO:0016020">
    <property type="term" value="C:membrane"/>
    <property type="evidence" value="ECO:0007669"/>
    <property type="project" value="TreeGrafter"/>
</dbReference>
<evidence type="ECO:0000256" key="2">
    <source>
        <dbReference type="ARBA" id="ARBA00023002"/>
    </source>
</evidence>
<dbReference type="eggNOG" id="COG0300">
    <property type="taxonomic scope" value="Bacteria"/>
</dbReference>
<dbReference type="Proteomes" id="UP000002247">
    <property type="component" value="Chromosome"/>
</dbReference>
<keyword evidence="2" id="KW-0560">Oxidoreductase</keyword>
<dbReference type="InterPro" id="IPR036291">
    <property type="entry name" value="NAD(P)-bd_dom_sf"/>
</dbReference>
<evidence type="ECO:0000256" key="1">
    <source>
        <dbReference type="ARBA" id="ARBA00006484"/>
    </source>
</evidence>
<dbReference type="Pfam" id="PF00106">
    <property type="entry name" value="adh_short"/>
    <property type="match status" value="1"/>
</dbReference>
<organism evidence="4 5">
    <name type="scientific">Segniliparus rotundus (strain ATCC BAA-972 / CDC 1076 / CIP 108378 / DSM 44985 / JCM 13578)</name>
    <dbReference type="NCBI Taxonomy" id="640132"/>
    <lineage>
        <taxon>Bacteria</taxon>
        <taxon>Bacillati</taxon>
        <taxon>Actinomycetota</taxon>
        <taxon>Actinomycetes</taxon>
        <taxon>Mycobacteriales</taxon>
        <taxon>Segniliparaceae</taxon>
        <taxon>Segniliparus</taxon>
    </lineage>
</organism>
<dbReference type="SUPFAM" id="SSF51735">
    <property type="entry name" value="NAD(P)-binding Rossmann-fold domains"/>
    <property type="match status" value="1"/>
</dbReference>
<dbReference type="PANTHER" id="PTHR44196">
    <property type="entry name" value="DEHYDROGENASE/REDUCTASE SDR FAMILY MEMBER 7B"/>
    <property type="match status" value="1"/>
</dbReference>
<dbReference type="PRINTS" id="PR00081">
    <property type="entry name" value="GDHRDH"/>
</dbReference>